<name>A0A835P9C6_VANPL</name>
<feature type="compositionally biased region" description="Polar residues" evidence="7">
    <location>
        <begin position="260"/>
        <end position="269"/>
    </location>
</feature>
<keyword evidence="5" id="KW-0804">Transcription</keyword>
<proteinExistence type="predicted"/>
<evidence type="ECO:0000256" key="4">
    <source>
        <dbReference type="ARBA" id="ARBA00023015"/>
    </source>
</evidence>
<dbReference type="PROSITE" id="PS50016">
    <property type="entry name" value="ZF_PHD_2"/>
    <property type="match status" value="1"/>
</dbReference>
<feature type="region of interest" description="Disordered" evidence="7">
    <location>
        <begin position="463"/>
        <end position="483"/>
    </location>
</feature>
<dbReference type="OrthoDB" id="787137at2759"/>
<feature type="domain" description="PHD-type" evidence="8">
    <location>
        <begin position="330"/>
        <end position="381"/>
    </location>
</feature>
<accession>A0A835P9C6</accession>
<organism evidence="9 10">
    <name type="scientific">Vanilla planifolia</name>
    <name type="common">Vanilla</name>
    <dbReference type="NCBI Taxonomy" id="51239"/>
    <lineage>
        <taxon>Eukaryota</taxon>
        <taxon>Viridiplantae</taxon>
        <taxon>Streptophyta</taxon>
        <taxon>Embryophyta</taxon>
        <taxon>Tracheophyta</taxon>
        <taxon>Spermatophyta</taxon>
        <taxon>Magnoliopsida</taxon>
        <taxon>Liliopsida</taxon>
        <taxon>Asparagales</taxon>
        <taxon>Orchidaceae</taxon>
        <taxon>Vanilloideae</taxon>
        <taxon>Vanilleae</taxon>
        <taxon>Vanilla</taxon>
    </lineage>
</organism>
<reference evidence="9 10" key="1">
    <citation type="journal article" date="2020" name="Nat. Food">
        <title>A phased Vanilla planifolia genome enables genetic improvement of flavour and production.</title>
        <authorList>
            <person name="Hasing T."/>
            <person name="Tang H."/>
            <person name="Brym M."/>
            <person name="Khazi F."/>
            <person name="Huang T."/>
            <person name="Chambers A.H."/>
        </authorList>
    </citation>
    <scope>NUCLEOTIDE SEQUENCE [LARGE SCALE GENOMIC DNA]</scope>
    <source>
        <tissue evidence="9">Leaf</tissue>
    </source>
</reference>
<comment type="caution">
    <text evidence="9">The sequence shown here is derived from an EMBL/GenBank/DDBJ whole genome shotgun (WGS) entry which is preliminary data.</text>
</comment>
<evidence type="ECO:0000256" key="5">
    <source>
        <dbReference type="ARBA" id="ARBA00023163"/>
    </source>
</evidence>
<dbReference type="GO" id="GO:0008270">
    <property type="term" value="F:zinc ion binding"/>
    <property type="evidence" value="ECO:0007669"/>
    <property type="project" value="UniProtKB-KW"/>
</dbReference>
<keyword evidence="3" id="KW-0862">Zinc</keyword>
<dbReference type="PANTHER" id="PTHR33304">
    <property type="match status" value="1"/>
</dbReference>
<dbReference type="Proteomes" id="UP000639772">
    <property type="component" value="Unassembled WGS sequence"/>
</dbReference>
<gene>
    <name evidence="9" type="ORF">HPP92_027896</name>
</gene>
<evidence type="ECO:0000256" key="2">
    <source>
        <dbReference type="ARBA" id="ARBA00022771"/>
    </source>
</evidence>
<dbReference type="InterPro" id="IPR019787">
    <property type="entry name" value="Znf_PHD-finger"/>
</dbReference>
<evidence type="ECO:0000259" key="8">
    <source>
        <dbReference type="PROSITE" id="PS50016"/>
    </source>
</evidence>
<dbReference type="SMART" id="SM00249">
    <property type="entry name" value="PHD"/>
    <property type="match status" value="1"/>
</dbReference>
<dbReference type="EMBL" id="JADCNM010000326">
    <property type="protein sequence ID" value="KAG0448288.1"/>
    <property type="molecule type" value="Genomic_DNA"/>
</dbReference>
<evidence type="ECO:0000256" key="6">
    <source>
        <dbReference type="PROSITE-ProRule" id="PRU00146"/>
    </source>
</evidence>
<dbReference type="InterPro" id="IPR049914">
    <property type="entry name" value="PHD1-3/5-6"/>
</dbReference>
<dbReference type="InterPro" id="IPR001965">
    <property type="entry name" value="Znf_PHD"/>
</dbReference>
<feature type="compositionally biased region" description="Basic and acidic residues" evidence="7">
    <location>
        <begin position="270"/>
        <end position="281"/>
    </location>
</feature>
<dbReference type="SUPFAM" id="SSF57903">
    <property type="entry name" value="FYVE/PHD zinc finger"/>
    <property type="match status" value="1"/>
</dbReference>
<dbReference type="InterPro" id="IPR011011">
    <property type="entry name" value="Znf_FYVE_PHD"/>
</dbReference>
<evidence type="ECO:0000256" key="7">
    <source>
        <dbReference type="SAM" id="MobiDB-lite"/>
    </source>
</evidence>
<protein>
    <recommendedName>
        <fullName evidence="8">PHD-type domain-containing protein</fullName>
    </recommendedName>
</protein>
<dbReference type="AlphaFoldDB" id="A0A835P9C6"/>
<dbReference type="InterPro" id="IPR013083">
    <property type="entry name" value="Znf_RING/FYVE/PHD"/>
</dbReference>
<evidence type="ECO:0000313" key="10">
    <source>
        <dbReference type="Proteomes" id="UP000639772"/>
    </source>
</evidence>
<evidence type="ECO:0000256" key="3">
    <source>
        <dbReference type="ARBA" id="ARBA00022833"/>
    </source>
</evidence>
<dbReference type="PANTHER" id="PTHR33304:SF9">
    <property type="entry name" value="RING_FYVE_PHD ZINC FINGER SUPERFAMILY PROTEIN"/>
    <property type="match status" value="1"/>
</dbReference>
<keyword evidence="1" id="KW-0479">Metal-binding</keyword>
<keyword evidence="4" id="KW-0805">Transcription regulation</keyword>
<sequence length="879" mass="96569">MFPIRMRAESGTCNVCSAPCSSCMHYGRALSTIGSKSESSFSSNISCRRKADSSFVNSDRIPISKTMICADLQNSETSILISTSSSHDSYSENAESKTNPRASCTYDVSDMTEKHHLVSSSELVEEECSLLRNPSQDCNILHVPASDDLCHRFHSGQGEVQSGFECHGENILLTHGERDTCFLHSNTENETSSCLKDGSKDMEGTLNQQGKEEAVVCAEDDNGESPLGSMAARSSCEYGASALTNCEASLLTQRRTLSSCNSKTNSSCQESRKGTDLDKQFDNNSVESGVHDLEIDIAMLDVSKGQVDDFQPQIIPDVGQPDADVVLDDVKVCDICGDAGREDLLATCSRCNDGAEHTYCMQEKMDKVPEGDWLCEECKIKDMGDHGTDEPEAASGRFRSTCCNEVIHKSMSTSTPQKLHKLEAKPTYLNSRGWSKGMQSPHILSRRQVDHIVEGNASEVRDSIEKVSPRKNPTCSRQVSLKGQDTSKVKTVNTCPSSKVHSANDSEAVPIPKTYLRSTSFKSQPNLHLSHGILSRSASFSNMNIKTNIKRFTENELYKRRINKESTSNDLRKVGLVKSMSKTFSFKRTSLECSSTDSASKISCNSPRLEEIKRPKELQERNGGEKKNFSAVAGSLFRPSTTIDGLYSLNVDSKFMQSNFNAKNISKAGAPYLAKGSNDKNDLDEGKKQILCSSKIVDSSSEISRFENLKKSKVPKGGNHTSIMDGSQHKADVESLNTLVSPPDFYSIRMRDSGIVINSNSSALDENETSDNQKCNGTEHSIQNGTIDKLQGSCKLAPQGNLIEAVRKRNKWRELVDAARALKNKQPDKIEELPSDKIVEMMSETSSKKSPSASCQTNVPLVVDSSKTEDSSRIQMFFP</sequence>
<feature type="compositionally biased region" description="Low complexity" evidence="7">
    <location>
        <begin position="842"/>
        <end position="854"/>
    </location>
</feature>
<dbReference type="GO" id="GO:0140566">
    <property type="term" value="F:histone reader activity"/>
    <property type="evidence" value="ECO:0007669"/>
    <property type="project" value="InterPro"/>
</dbReference>
<dbReference type="Gene3D" id="3.30.40.10">
    <property type="entry name" value="Zinc/RING finger domain, C3HC4 (zinc finger)"/>
    <property type="match status" value="1"/>
</dbReference>
<evidence type="ECO:0000256" key="1">
    <source>
        <dbReference type="ARBA" id="ARBA00022723"/>
    </source>
</evidence>
<dbReference type="GO" id="GO:0034244">
    <property type="term" value="P:negative regulation of transcription elongation by RNA polymerase II"/>
    <property type="evidence" value="ECO:0007669"/>
    <property type="project" value="InterPro"/>
</dbReference>
<dbReference type="Pfam" id="PF00628">
    <property type="entry name" value="PHD"/>
    <property type="match status" value="1"/>
</dbReference>
<feature type="compositionally biased region" description="Polar residues" evidence="7">
    <location>
        <begin position="471"/>
        <end position="483"/>
    </location>
</feature>
<evidence type="ECO:0000313" key="9">
    <source>
        <dbReference type="EMBL" id="KAG0448288.1"/>
    </source>
</evidence>
<keyword evidence="2 6" id="KW-0863">Zinc-finger</keyword>
<feature type="region of interest" description="Disordered" evidence="7">
    <location>
        <begin position="842"/>
        <end position="879"/>
    </location>
</feature>
<feature type="region of interest" description="Disordered" evidence="7">
    <location>
        <begin position="260"/>
        <end position="282"/>
    </location>
</feature>